<accession>A0AC35ETZ9</accession>
<name>A0AC35ETZ9_9BILA</name>
<evidence type="ECO:0000313" key="2">
    <source>
        <dbReference type="WBParaSite" id="PS1159_v2.g10720.t1"/>
    </source>
</evidence>
<organism evidence="1 2">
    <name type="scientific">Panagrolaimus sp. PS1159</name>
    <dbReference type="NCBI Taxonomy" id="55785"/>
    <lineage>
        <taxon>Eukaryota</taxon>
        <taxon>Metazoa</taxon>
        <taxon>Ecdysozoa</taxon>
        <taxon>Nematoda</taxon>
        <taxon>Chromadorea</taxon>
        <taxon>Rhabditida</taxon>
        <taxon>Tylenchina</taxon>
        <taxon>Panagrolaimomorpha</taxon>
        <taxon>Panagrolaimoidea</taxon>
        <taxon>Panagrolaimidae</taxon>
        <taxon>Panagrolaimus</taxon>
    </lineage>
</organism>
<reference evidence="2" key="1">
    <citation type="submission" date="2022-11" db="UniProtKB">
        <authorList>
            <consortium name="WormBaseParasite"/>
        </authorList>
    </citation>
    <scope>IDENTIFICATION</scope>
</reference>
<sequence>MPAILTSENIDSYQKRTSPRAERMTTVNHSSSYNRTYERKVVEDGPRGGIPSAFQGLSNMSSFQPSSSFIMSPHNYHFGSSTSGSFHASDDSFSATLDVSAYAPEDLKVSVVGRHIVIEAKHPEKADELGLIERSFTRKFVLPKNADPESVSSNLSSDGILTVQVLPPKPKEVSPSRTIPIKIVTGGTPNGTEKKN</sequence>
<protein>
    <submittedName>
        <fullName evidence="2">SHSP domain-containing protein</fullName>
    </submittedName>
</protein>
<dbReference type="Proteomes" id="UP000887580">
    <property type="component" value="Unplaced"/>
</dbReference>
<dbReference type="WBParaSite" id="PS1159_v2.g10720.t1">
    <property type="protein sequence ID" value="PS1159_v2.g10720.t1"/>
    <property type="gene ID" value="PS1159_v2.g10720"/>
</dbReference>
<evidence type="ECO:0000313" key="1">
    <source>
        <dbReference type="Proteomes" id="UP000887580"/>
    </source>
</evidence>
<proteinExistence type="predicted"/>